<dbReference type="Pfam" id="PF04226">
    <property type="entry name" value="Transgly_assoc"/>
    <property type="match status" value="1"/>
</dbReference>
<comment type="similarity">
    <text evidence="2">Belongs to the UPF0410 family.</text>
</comment>
<protein>
    <submittedName>
        <fullName evidence="8">Membrane protein</fullName>
    </submittedName>
</protein>
<keyword evidence="3" id="KW-1003">Cell membrane</keyword>
<dbReference type="Proteomes" id="UP000192477">
    <property type="component" value="Unassembled WGS sequence"/>
</dbReference>
<evidence type="ECO:0000256" key="4">
    <source>
        <dbReference type="ARBA" id="ARBA00022692"/>
    </source>
</evidence>
<evidence type="ECO:0000313" key="9">
    <source>
        <dbReference type="EMBL" id="OQO68921.1"/>
    </source>
</evidence>
<dbReference type="RefSeq" id="WP_010750708.1">
    <property type="nucleotide sequence ID" value="NZ_BJWF01000010.1"/>
</dbReference>
<evidence type="ECO:0000256" key="1">
    <source>
        <dbReference type="ARBA" id="ARBA00004651"/>
    </source>
</evidence>
<keyword evidence="4 7" id="KW-0812">Transmembrane</keyword>
<gene>
    <name evidence="9" type="ORF">BH747_11030</name>
    <name evidence="8" type="ORF">EVI01_11250</name>
</gene>
<organism evidence="9 10">
    <name type="scientific">Enterococcus villorum</name>
    <dbReference type="NCBI Taxonomy" id="112904"/>
    <lineage>
        <taxon>Bacteria</taxon>
        <taxon>Bacillati</taxon>
        <taxon>Bacillota</taxon>
        <taxon>Bacilli</taxon>
        <taxon>Lactobacillales</taxon>
        <taxon>Enterococcaceae</taxon>
        <taxon>Enterococcus</taxon>
    </lineage>
</organism>
<sequence length="87" mass="9306">MIHFVMTLVVGGVLGLIAGLILNEEVPGGVTGNVVIGFLGSWLGEFVLGNLGPAIKGFYLIPSLIGALFCLGIYSLLADYIRRHFWD</sequence>
<feature type="transmembrane region" description="Helical" evidence="7">
    <location>
        <begin position="33"/>
        <end position="51"/>
    </location>
</feature>
<evidence type="ECO:0000256" key="5">
    <source>
        <dbReference type="ARBA" id="ARBA00022989"/>
    </source>
</evidence>
<dbReference type="EMBL" id="BJWF01000010">
    <property type="protein sequence ID" value="GEL91788.1"/>
    <property type="molecule type" value="Genomic_DNA"/>
</dbReference>
<evidence type="ECO:0000256" key="6">
    <source>
        <dbReference type="ARBA" id="ARBA00023136"/>
    </source>
</evidence>
<dbReference type="Proteomes" id="UP000321830">
    <property type="component" value="Unassembled WGS sequence"/>
</dbReference>
<accession>A0A1V8Y8H0</accession>
<evidence type="ECO:0000313" key="8">
    <source>
        <dbReference type="EMBL" id="GEL91788.1"/>
    </source>
</evidence>
<reference evidence="8 11" key="2">
    <citation type="submission" date="2019-07" db="EMBL/GenBank/DDBJ databases">
        <title>Whole genome shotgun sequence of Enterococcus villorum NBRC 100699.</title>
        <authorList>
            <person name="Hosoyama A."/>
            <person name="Uohara A."/>
            <person name="Ohji S."/>
            <person name="Ichikawa N."/>
        </authorList>
    </citation>
    <scope>NUCLEOTIDE SEQUENCE [LARGE SCALE GENOMIC DNA]</scope>
    <source>
        <strain evidence="8 11">NBRC 100699</strain>
    </source>
</reference>
<dbReference type="STRING" id="112904.BH747_11030"/>
<keyword evidence="6 7" id="KW-0472">Membrane</keyword>
<dbReference type="OrthoDB" id="1632160at2"/>
<proteinExistence type="inferred from homology"/>
<comment type="caution">
    <text evidence="9">The sequence shown here is derived from an EMBL/GenBank/DDBJ whole genome shotgun (WGS) entry which is preliminary data.</text>
</comment>
<dbReference type="GO" id="GO:0005886">
    <property type="term" value="C:plasma membrane"/>
    <property type="evidence" value="ECO:0007669"/>
    <property type="project" value="UniProtKB-SubCell"/>
</dbReference>
<evidence type="ECO:0000313" key="11">
    <source>
        <dbReference type="Proteomes" id="UP000321830"/>
    </source>
</evidence>
<keyword evidence="5 7" id="KW-1133">Transmembrane helix</keyword>
<name>A0A1V8Y8H0_9ENTE</name>
<reference evidence="9 10" key="1">
    <citation type="journal article" date="2017" name="BMC Microbiol.">
        <title>Comparative genomics of Enterococcus spp. isolated from bovine feces.</title>
        <authorList>
            <person name="Beukers A.G."/>
            <person name="Zaheer R."/>
            <person name="Goji N."/>
            <person name="Amoako K.K."/>
            <person name="Chaves A.V."/>
            <person name="Ward M.P."/>
            <person name="McAllister T.A."/>
        </authorList>
    </citation>
    <scope>NUCLEOTIDE SEQUENCE [LARGE SCALE GENOMIC DNA]</scope>
    <source>
        <strain evidence="9 10">F1129D 143</strain>
    </source>
</reference>
<evidence type="ECO:0000313" key="10">
    <source>
        <dbReference type="Proteomes" id="UP000192477"/>
    </source>
</evidence>
<dbReference type="AlphaFoldDB" id="A0A1V8Y8H0"/>
<comment type="subcellular location">
    <subcellularLocation>
        <location evidence="1">Cell membrane</location>
        <topology evidence="1">Multi-pass membrane protein</topology>
    </subcellularLocation>
</comment>
<evidence type="ECO:0000256" key="3">
    <source>
        <dbReference type="ARBA" id="ARBA00022475"/>
    </source>
</evidence>
<dbReference type="PANTHER" id="PTHR33884:SF3">
    <property type="entry name" value="UPF0410 PROTEIN YMGE"/>
    <property type="match status" value="1"/>
</dbReference>
<dbReference type="InterPro" id="IPR007341">
    <property type="entry name" value="Transgly_assoc"/>
</dbReference>
<evidence type="ECO:0000256" key="7">
    <source>
        <dbReference type="SAM" id="Phobius"/>
    </source>
</evidence>
<evidence type="ECO:0000256" key="2">
    <source>
        <dbReference type="ARBA" id="ARBA00011006"/>
    </source>
</evidence>
<feature type="transmembrane region" description="Helical" evidence="7">
    <location>
        <begin position="58"/>
        <end position="77"/>
    </location>
</feature>
<dbReference type="EMBL" id="MJEA01000013">
    <property type="protein sequence ID" value="OQO68921.1"/>
    <property type="molecule type" value="Genomic_DNA"/>
</dbReference>
<dbReference type="PANTHER" id="PTHR33884">
    <property type="entry name" value="UPF0410 PROTEIN YMGE"/>
    <property type="match status" value="1"/>
</dbReference>